<evidence type="ECO:0000313" key="2">
    <source>
        <dbReference type="Proteomes" id="UP000594638"/>
    </source>
</evidence>
<proteinExistence type="predicted"/>
<reference evidence="1 2" key="1">
    <citation type="submission" date="2019-12" db="EMBL/GenBank/DDBJ databases">
        <authorList>
            <person name="Alioto T."/>
            <person name="Alioto T."/>
            <person name="Gomez Garrido J."/>
        </authorList>
    </citation>
    <scope>NUCLEOTIDE SEQUENCE [LARGE SCALE GENOMIC DNA]</scope>
</reference>
<dbReference type="OrthoDB" id="8037043at2759"/>
<keyword evidence="2" id="KW-1185">Reference proteome</keyword>
<dbReference type="Proteomes" id="UP000594638">
    <property type="component" value="Unassembled WGS sequence"/>
</dbReference>
<dbReference type="AlphaFoldDB" id="A0A8S0SE77"/>
<comment type="caution">
    <text evidence="1">The sequence shown here is derived from an EMBL/GenBank/DDBJ whole genome shotgun (WGS) entry which is preliminary data.</text>
</comment>
<gene>
    <name evidence="1" type="ORF">OLEA9_A000858</name>
</gene>
<accession>A0A8S0SE77</accession>
<name>A0A8S0SE77_OLEEU</name>
<protein>
    <submittedName>
        <fullName evidence="1">Uncharacterized protein</fullName>
    </submittedName>
</protein>
<evidence type="ECO:0000313" key="1">
    <source>
        <dbReference type="EMBL" id="CAA2990296.1"/>
    </source>
</evidence>
<dbReference type="Gramene" id="OE9A000858T1">
    <property type="protein sequence ID" value="OE9A000858C1"/>
    <property type="gene ID" value="OE9A000858"/>
</dbReference>
<sequence>MGDNNSVILPWPKPHMVFNVANNSTFRDRSKGQNIANDEVGLLATVEKLAGVNSLGGDEEFLLVLVSKRVLESDTNQWDAMPRVVDYLCHNILNVPIALVEVKGAEAAWALTVVGVGLENRARSLMMCHDYTTHSSVCFLRVPTDGEEKEEEMAAEVYAEVPCSRPAKVLKDEAEVLRGEEVATSASLGRRVYAEILVFTTCRVSERLG</sequence>
<organism evidence="1 2">
    <name type="scientific">Olea europaea subsp. europaea</name>
    <dbReference type="NCBI Taxonomy" id="158383"/>
    <lineage>
        <taxon>Eukaryota</taxon>
        <taxon>Viridiplantae</taxon>
        <taxon>Streptophyta</taxon>
        <taxon>Embryophyta</taxon>
        <taxon>Tracheophyta</taxon>
        <taxon>Spermatophyta</taxon>
        <taxon>Magnoliopsida</taxon>
        <taxon>eudicotyledons</taxon>
        <taxon>Gunneridae</taxon>
        <taxon>Pentapetalae</taxon>
        <taxon>asterids</taxon>
        <taxon>lamiids</taxon>
        <taxon>Lamiales</taxon>
        <taxon>Oleaceae</taxon>
        <taxon>Oleeae</taxon>
        <taxon>Olea</taxon>
    </lineage>
</organism>
<dbReference type="EMBL" id="CACTIH010004240">
    <property type="protein sequence ID" value="CAA2990296.1"/>
    <property type="molecule type" value="Genomic_DNA"/>
</dbReference>